<name>A0A9X3N2T3_9ACTN</name>
<dbReference type="AlphaFoldDB" id="A0A9X3N2T3"/>
<evidence type="ECO:0000313" key="2">
    <source>
        <dbReference type="Proteomes" id="UP001149140"/>
    </source>
</evidence>
<sequence>MPKKMPQRPIEPVRRYAYTREESAISIGMSVSHFERFVQAELKLIPSGQLILVQPIELERWAQRNARYLVEPVRPRLVG</sequence>
<gene>
    <name evidence="1" type="ORF">OM076_37435</name>
</gene>
<proteinExistence type="predicted"/>
<dbReference type="Proteomes" id="UP001149140">
    <property type="component" value="Unassembled WGS sequence"/>
</dbReference>
<accession>A0A9X3N2T3</accession>
<dbReference type="RefSeq" id="WP_270045270.1">
    <property type="nucleotide sequence ID" value="NZ_JAPDOD010000056.1"/>
</dbReference>
<dbReference type="EMBL" id="JAPDOD010000056">
    <property type="protein sequence ID" value="MDA0166008.1"/>
    <property type="molecule type" value="Genomic_DNA"/>
</dbReference>
<evidence type="ECO:0000313" key="1">
    <source>
        <dbReference type="EMBL" id="MDA0166008.1"/>
    </source>
</evidence>
<keyword evidence="2" id="KW-1185">Reference proteome</keyword>
<protein>
    <submittedName>
        <fullName evidence="1">Uncharacterized protein</fullName>
    </submittedName>
</protein>
<reference evidence="1" key="1">
    <citation type="submission" date="2022-10" db="EMBL/GenBank/DDBJ databases">
        <title>The WGS of Solirubrobacter ginsenosidimutans DSM 21036.</title>
        <authorList>
            <person name="Jiang Z."/>
        </authorList>
    </citation>
    <scope>NUCLEOTIDE SEQUENCE</scope>
    <source>
        <strain evidence="1">DSM 21036</strain>
    </source>
</reference>
<comment type="caution">
    <text evidence="1">The sequence shown here is derived from an EMBL/GenBank/DDBJ whole genome shotgun (WGS) entry which is preliminary data.</text>
</comment>
<organism evidence="1 2">
    <name type="scientific">Solirubrobacter ginsenosidimutans</name>
    <dbReference type="NCBI Taxonomy" id="490573"/>
    <lineage>
        <taxon>Bacteria</taxon>
        <taxon>Bacillati</taxon>
        <taxon>Actinomycetota</taxon>
        <taxon>Thermoleophilia</taxon>
        <taxon>Solirubrobacterales</taxon>
        <taxon>Solirubrobacteraceae</taxon>
        <taxon>Solirubrobacter</taxon>
    </lineage>
</organism>